<dbReference type="Pfam" id="PF26341">
    <property type="entry name" value="AAA_SelU"/>
    <property type="match status" value="1"/>
</dbReference>
<name>A0ABS5U8P9_9BACT</name>
<dbReference type="NCBIfam" id="NF008750">
    <property type="entry name" value="PRK11784.1-2"/>
    <property type="match status" value="1"/>
</dbReference>
<dbReference type="PANTHER" id="PTHR30401">
    <property type="entry name" value="TRNA 2-SELENOURIDINE SYNTHASE"/>
    <property type="match status" value="1"/>
</dbReference>
<dbReference type="InterPro" id="IPR027417">
    <property type="entry name" value="P-loop_NTPase"/>
</dbReference>
<dbReference type="InterPro" id="IPR017582">
    <property type="entry name" value="SelU"/>
</dbReference>
<keyword evidence="4" id="KW-1185">Reference proteome</keyword>
<dbReference type="PROSITE" id="PS00380">
    <property type="entry name" value="RHODANESE_1"/>
    <property type="match status" value="1"/>
</dbReference>
<dbReference type="InterPro" id="IPR036873">
    <property type="entry name" value="Rhodanese-like_dom_sf"/>
</dbReference>
<sequence length="346" mass="38977">MPEIISFIPSLLDTHCIVDVRTPLEYVEDHLPGAINVPILSNEERAEIGTIHKQIGPQQARLRGLELTCGRFAAMVREIAEKAAGRPIVVYCWRGGLRSRSVAVLVETSGYHVCQLQGGYKAFRGEVIKFFENFTPPAPLIVMHGMTGTGKTTFINGLDPQKWSGIDLEGLACHRGSVFGHVGLDQSLSQKRFDTLLWDAFRRAGTERPIVIEGESQRIGRILLPGNLYSVMAASCKVWCHASLETRIQRLTAEYAHHEYRQPMFSALERIRKKLGGQLHGELLEMLEKWDVEGACRGLIQHYYDKLYYKNRDWTPAMELDMENFSLAEQSLESLWSNGSCLGMKA</sequence>
<feature type="domain" description="Rhodanese" evidence="2">
    <location>
        <begin position="11"/>
        <end position="132"/>
    </location>
</feature>
<dbReference type="PROSITE" id="PS50206">
    <property type="entry name" value="RHODANESE_3"/>
    <property type="match status" value="1"/>
</dbReference>
<keyword evidence="1" id="KW-0711">Selenium</keyword>
<accession>A0ABS5U8P9</accession>
<evidence type="ECO:0000313" key="4">
    <source>
        <dbReference type="Proteomes" id="UP000784128"/>
    </source>
</evidence>
<dbReference type="EC" id="2.5.1.-" evidence="3"/>
<evidence type="ECO:0000256" key="1">
    <source>
        <dbReference type="ARBA" id="ARBA00023266"/>
    </source>
</evidence>
<dbReference type="Gene3D" id="3.40.250.10">
    <property type="entry name" value="Rhodanese-like domain"/>
    <property type="match status" value="1"/>
</dbReference>
<dbReference type="SUPFAM" id="SSF52821">
    <property type="entry name" value="Rhodanese/Cell cycle control phosphatase"/>
    <property type="match status" value="1"/>
</dbReference>
<dbReference type="SMART" id="SM00450">
    <property type="entry name" value="RHOD"/>
    <property type="match status" value="1"/>
</dbReference>
<evidence type="ECO:0000313" key="3">
    <source>
        <dbReference type="EMBL" id="MBT1072062.1"/>
    </source>
</evidence>
<gene>
    <name evidence="3" type="primary">mnmH</name>
    <name evidence="3" type="ORF">KJB30_09720</name>
</gene>
<organism evidence="3 4">
    <name type="scientific">Pelotalea chapellei</name>
    <dbReference type="NCBI Taxonomy" id="44671"/>
    <lineage>
        <taxon>Bacteria</taxon>
        <taxon>Pseudomonadati</taxon>
        <taxon>Thermodesulfobacteriota</taxon>
        <taxon>Desulfuromonadia</taxon>
        <taxon>Geobacterales</taxon>
        <taxon>Geobacteraceae</taxon>
        <taxon>Pelotalea</taxon>
    </lineage>
</organism>
<reference evidence="3 4" key="1">
    <citation type="submission" date="2021-05" db="EMBL/GenBank/DDBJ databases">
        <title>The draft genome of Geobacter chapellei DSM 13688.</title>
        <authorList>
            <person name="Xu Z."/>
            <person name="Masuda Y."/>
            <person name="Itoh H."/>
            <person name="Senoo K."/>
        </authorList>
    </citation>
    <scope>NUCLEOTIDE SEQUENCE [LARGE SCALE GENOMIC DNA]</scope>
    <source>
        <strain evidence="3 4">DSM 13688</strain>
    </source>
</reference>
<evidence type="ECO:0000259" key="2">
    <source>
        <dbReference type="PROSITE" id="PS50206"/>
    </source>
</evidence>
<comment type="caution">
    <text evidence="3">The sequence shown here is derived from an EMBL/GenBank/DDBJ whole genome shotgun (WGS) entry which is preliminary data.</text>
</comment>
<dbReference type="RefSeq" id="WP_214298562.1">
    <property type="nucleotide sequence ID" value="NZ_JAHDYS010000008.1"/>
</dbReference>
<dbReference type="NCBIfam" id="TIGR03167">
    <property type="entry name" value="tRNA_sel_U_synt"/>
    <property type="match status" value="1"/>
</dbReference>
<dbReference type="Proteomes" id="UP000784128">
    <property type="component" value="Unassembled WGS sequence"/>
</dbReference>
<dbReference type="Gene3D" id="3.40.50.300">
    <property type="entry name" value="P-loop containing nucleotide triphosphate hydrolases"/>
    <property type="match status" value="1"/>
</dbReference>
<dbReference type="GO" id="GO:0016740">
    <property type="term" value="F:transferase activity"/>
    <property type="evidence" value="ECO:0007669"/>
    <property type="project" value="UniProtKB-KW"/>
</dbReference>
<dbReference type="InterPro" id="IPR001763">
    <property type="entry name" value="Rhodanese-like_dom"/>
</dbReference>
<proteinExistence type="predicted"/>
<dbReference type="SUPFAM" id="SSF52540">
    <property type="entry name" value="P-loop containing nucleoside triphosphate hydrolases"/>
    <property type="match status" value="1"/>
</dbReference>
<protein>
    <submittedName>
        <fullName evidence="3">tRNA 2-selenouridine(34) synthase MnmH</fullName>
        <ecNumber evidence="3">2.5.1.-</ecNumber>
    </submittedName>
</protein>
<keyword evidence="3" id="KW-0808">Transferase</keyword>
<dbReference type="InterPro" id="IPR058840">
    <property type="entry name" value="AAA_SelU"/>
</dbReference>
<dbReference type="InterPro" id="IPR001307">
    <property type="entry name" value="Thiosulphate_STrfase_CS"/>
</dbReference>
<dbReference type="PANTHER" id="PTHR30401:SF0">
    <property type="entry name" value="TRNA 2-SELENOURIDINE SYNTHASE"/>
    <property type="match status" value="1"/>
</dbReference>
<dbReference type="EMBL" id="JAHDYS010000008">
    <property type="protein sequence ID" value="MBT1072062.1"/>
    <property type="molecule type" value="Genomic_DNA"/>
</dbReference>
<dbReference type="Pfam" id="PF00581">
    <property type="entry name" value="Rhodanese"/>
    <property type="match status" value="1"/>
</dbReference>
<dbReference type="NCBIfam" id="NF008752">
    <property type="entry name" value="PRK11784.1-4"/>
    <property type="match status" value="1"/>
</dbReference>